<feature type="transmembrane region" description="Helical" evidence="1">
    <location>
        <begin position="54"/>
        <end position="87"/>
    </location>
</feature>
<reference evidence="3" key="1">
    <citation type="journal article" date="2020" name="Appl. Environ. Microbiol.">
        <title>Diazotrophic Anaeromyxobacter Isolates from Soils.</title>
        <authorList>
            <person name="Masuda Y."/>
            <person name="Yamanaka H."/>
            <person name="Xu Z.X."/>
            <person name="Shiratori Y."/>
            <person name="Aono T."/>
            <person name="Amachi S."/>
            <person name="Senoo K."/>
            <person name="Itoh H."/>
        </authorList>
    </citation>
    <scope>NUCLEOTIDE SEQUENCE [LARGE SCALE GENOMIC DNA]</scope>
    <source>
        <strain evidence="3">R267</strain>
    </source>
</reference>
<dbReference type="AlphaFoldDB" id="A0A7I9VJ51"/>
<organism evidence="2 3">
    <name type="scientific">Anaeromyxobacter diazotrophicus</name>
    <dbReference type="NCBI Taxonomy" id="2590199"/>
    <lineage>
        <taxon>Bacteria</taxon>
        <taxon>Pseudomonadati</taxon>
        <taxon>Myxococcota</taxon>
        <taxon>Myxococcia</taxon>
        <taxon>Myxococcales</taxon>
        <taxon>Cystobacterineae</taxon>
        <taxon>Anaeromyxobacteraceae</taxon>
        <taxon>Anaeromyxobacter</taxon>
    </lineage>
</organism>
<dbReference type="EMBL" id="BJTG01000003">
    <property type="protein sequence ID" value="GEJ56446.1"/>
    <property type="molecule type" value="Genomic_DNA"/>
</dbReference>
<evidence type="ECO:0000256" key="1">
    <source>
        <dbReference type="SAM" id="Phobius"/>
    </source>
</evidence>
<gene>
    <name evidence="2" type="ORF">AMYX_11870</name>
</gene>
<keyword evidence="1" id="KW-0472">Membrane</keyword>
<evidence type="ECO:0000313" key="3">
    <source>
        <dbReference type="Proteomes" id="UP000503640"/>
    </source>
</evidence>
<accession>A0A7I9VJ51</accession>
<dbReference type="RefSeq" id="WP_176063968.1">
    <property type="nucleotide sequence ID" value="NZ_BJTG01000003.1"/>
</dbReference>
<sequence>MTRKTPTLIGAGVGLALFLAVGLLPALLYGGYAGVLLAGGIVGTPVKATLLVRALIVFGMVLGVTSLASLFAVAGAAAGAAVSILVGGKAAKPAEAKLAAKS</sequence>
<evidence type="ECO:0000313" key="2">
    <source>
        <dbReference type="EMBL" id="GEJ56446.1"/>
    </source>
</evidence>
<keyword evidence="1" id="KW-1133">Transmembrane helix</keyword>
<keyword evidence="3" id="KW-1185">Reference proteome</keyword>
<protein>
    <submittedName>
        <fullName evidence="2">Uncharacterized protein</fullName>
    </submittedName>
</protein>
<comment type="caution">
    <text evidence="2">The sequence shown here is derived from an EMBL/GenBank/DDBJ whole genome shotgun (WGS) entry which is preliminary data.</text>
</comment>
<keyword evidence="1" id="KW-0812">Transmembrane</keyword>
<dbReference type="Proteomes" id="UP000503640">
    <property type="component" value="Unassembled WGS sequence"/>
</dbReference>
<name>A0A7I9VJ51_9BACT</name>
<proteinExistence type="predicted"/>